<gene>
    <name evidence="3" type="ORF">ADUPG1_008075</name>
</gene>
<dbReference type="Proteomes" id="UP001057375">
    <property type="component" value="Unassembled WGS sequence"/>
</dbReference>
<sequence length="234" mass="27068">MSDQFIFESLVFKSPESFDGIETQKSDAYSLGLTLFSLFFGCTPFTQMQAYEGLDSVEAFYKRLIEKRCKLSLSDSYVFRKLKTMEEGKYKHLHTCFEEIIYGLIRFNPAERMSVHEACERVQSIKELLPSLGAGYKLPRPEDIVGANLDRYGLPGNIRSDESVISEHHCDCKETFGESLDHAVRHYDHPSIFVKVHNHIVERRIDSDETKIVHHSFDKKGDSRKEDSEEEEKE</sequence>
<accession>A0ABQ5KQM4</accession>
<comment type="caution">
    <text evidence="3">The sequence shown here is derived from an EMBL/GenBank/DDBJ whole genome shotgun (WGS) entry which is preliminary data.</text>
</comment>
<evidence type="ECO:0000259" key="2">
    <source>
        <dbReference type="PROSITE" id="PS50011"/>
    </source>
</evidence>
<evidence type="ECO:0000256" key="1">
    <source>
        <dbReference type="SAM" id="MobiDB-lite"/>
    </source>
</evidence>
<dbReference type="InterPro" id="IPR011009">
    <property type="entry name" value="Kinase-like_dom_sf"/>
</dbReference>
<evidence type="ECO:0000313" key="3">
    <source>
        <dbReference type="EMBL" id="GKT34785.1"/>
    </source>
</evidence>
<feature type="domain" description="Protein kinase" evidence="2">
    <location>
        <begin position="1"/>
        <end position="129"/>
    </location>
</feature>
<reference evidence="3" key="1">
    <citation type="submission" date="2022-03" db="EMBL/GenBank/DDBJ databases">
        <title>Draft genome sequence of Aduncisulcus paluster, a free-living microaerophilic Fornicata.</title>
        <authorList>
            <person name="Yuyama I."/>
            <person name="Kume K."/>
            <person name="Tamura T."/>
            <person name="Inagaki Y."/>
            <person name="Hashimoto T."/>
        </authorList>
    </citation>
    <scope>NUCLEOTIDE SEQUENCE</scope>
    <source>
        <strain evidence="3">NY0171</strain>
    </source>
</reference>
<protein>
    <recommendedName>
        <fullName evidence="2">Protein kinase domain-containing protein</fullName>
    </recommendedName>
</protein>
<proteinExistence type="predicted"/>
<feature type="region of interest" description="Disordered" evidence="1">
    <location>
        <begin position="212"/>
        <end position="234"/>
    </location>
</feature>
<dbReference type="SUPFAM" id="SSF56112">
    <property type="entry name" value="Protein kinase-like (PK-like)"/>
    <property type="match status" value="1"/>
</dbReference>
<keyword evidence="4" id="KW-1185">Reference proteome</keyword>
<dbReference type="InterPro" id="IPR000719">
    <property type="entry name" value="Prot_kinase_dom"/>
</dbReference>
<name>A0ABQ5KQM4_9EUKA</name>
<feature type="compositionally biased region" description="Basic and acidic residues" evidence="1">
    <location>
        <begin position="212"/>
        <end position="227"/>
    </location>
</feature>
<evidence type="ECO:0000313" key="4">
    <source>
        <dbReference type="Proteomes" id="UP001057375"/>
    </source>
</evidence>
<dbReference type="PROSITE" id="PS50011">
    <property type="entry name" value="PROTEIN_KINASE_DOM"/>
    <property type="match status" value="1"/>
</dbReference>
<dbReference type="EMBL" id="BQXS01010866">
    <property type="protein sequence ID" value="GKT34785.1"/>
    <property type="molecule type" value="Genomic_DNA"/>
</dbReference>
<organism evidence="3 4">
    <name type="scientific">Aduncisulcus paluster</name>
    <dbReference type="NCBI Taxonomy" id="2918883"/>
    <lineage>
        <taxon>Eukaryota</taxon>
        <taxon>Metamonada</taxon>
        <taxon>Carpediemonas-like organisms</taxon>
        <taxon>Aduncisulcus</taxon>
    </lineage>
</organism>
<dbReference type="Gene3D" id="1.10.510.10">
    <property type="entry name" value="Transferase(Phosphotransferase) domain 1"/>
    <property type="match status" value="1"/>
</dbReference>